<reference evidence="2" key="1">
    <citation type="journal article" date="2016" name="Nature">
        <title>Genome evolution in the allotetraploid frog Xenopus laevis.</title>
        <authorList>
            <person name="Session A.M."/>
            <person name="Uno Y."/>
            <person name="Kwon T."/>
            <person name="Chapman J.A."/>
            <person name="Toyoda A."/>
            <person name="Takahashi S."/>
            <person name="Fukui A."/>
            <person name="Hikosaka A."/>
            <person name="Suzuki A."/>
            <person name="Kondo M."/>
            <person name="van Heeringen S.J."/>
            <person name="Quigley I."/>
            <person name="Heinz S."/>
            <person name="Ogino H."/>
            <person name="Ochi H."/>
            <person name="Hellsten U."/>
            <person name="Lyons J.B."/>
            <person name="Simakov O."/>
            <person name="Putnam N."/>
            <person name="Stites J."/>
            <person name="Kuroki Y."/>
            <person name="Tanaka T."/>
            <person name="Michiue T."/>
            <person name="Watanabe M."/>
            <person name="Bogdanovic O."/>
            <person name="Lister R."/>
            <person name="Georgiou G."/>
            <person name="Paranjpe S.S."/>
            <person name="van Kruijsbergen I."/>
            <person name="Shu S."/>
            <person name="Carlson J."/>
            <person name="Kinoshita T."/>
            <person name="Ohta Y."/>
            <person name="Mawaribuchi S."/>
            <person name="Jenkins J."/>
            <person name="Grimwood J."/>
            <person name="Schmutz J."/>
            <person name="Mitros T."/>
            <person name="Mozaffari S.V."/>
            <person name="Suzuki Y."/>
            <person name="Haramoto Y."/>
            <person name="Yamamoto T.S."/>
            <person name="Takagi C."/>
            <person name="Heald R."/>
            <person name="Miller K."/>
            <person name="Haudenschild C."/>
            <person name="Kitzman J."/>
            <person name="Nakayama T."/>
            <person name="Izutsu Y."/>
            <person name="Robert J."/>
            <person name="Fortriede J."/>
            <person name="Burns K."/>
            <person name="Lotay V."/>
            <person name="Karimi K."/>
            <person name="Yasuoka Y."/>
            <person name="Dichmann D.S."/>
            <person name="Flajnik M.F."/>
            <person name="Houston D.W."/>
            <person name="Shendure J."/>
            <person name="DuPasquier L."/>
            <person name="Vize P.D."/>
            <person name="Zorn A.M."/>
            <person name="Ito M."/>
            <person name="Marcotte E.M."/>
            <person name="Wallingford J.B."/>
            <person name="Ito Y."/>
            <person name="Asashima M."/>
            <person name="Ueno N."/>
            <person name="Matsuda Y."/>
            <person name="Veenstra G.J."/>
            <person name="Fujiyama A."/>
            <person name="Harland R.M."/>
            <person name="Taira M."/>
            <person name="Rokhsar D.S."/>
        </authorList>
    </citation>
    <scope>NUCLEOTIDE SEQUENCE [LARGE SCALE GENOMIC DNA]</scope>
    <source>
        <strain evidence="2">J</strain>
    </source>
</reference>
<name>A0A974D0Q1_XENLA</name>
<dbReference type="AlphaFoldDB" id="A0A974D0Q1"/>
<proteinExistence type="predicted"/>
<protein>
    <submittedName>
        <fullName evidence="1">Uncharacterized protein</fullName>
    </submittedName>
</protein>
<dbReference type="Proteomes" id="UP000694892">
    <property type="component" value="Chromosome 4S"/>
</dbReference>
<sequence>MELQQRSMYRLGLSLCSQSPINVWEDSGVERLSAQFWLNCYKTKGSSTGRHSFSSLFYCGPCILPQPIILPH</sequence>
<dbReference type="EMBL" id="CM004473">
    <property type="protein sequence ID" value="OCT82065.1"/>
    <property type="molecule type" value="Genomic_DNA"/>
</dbReference>
<evidence type="ECO:0000313" key="2">
    <source>
        <dbReference type="Proteomes" id="UP000694892"/>
    </source>
</evidence>
<accession>A0A974D0Q1</accession>
<gene>
    <name evidence="1" type="ORF">XELAEV_18024573mg</name>
</gene>
<organism evidence="1 2">
    <name type="scientific">Xenopus laevis</name>
    <name type="common">African clawed frog</name>
    <dbReference type="NCBI Taxonomy" id="8355"/>
    <lineage>
        <taxon>Eukaryota</taxon>
        <taxon>Metazoa</taxon>
        <taxon>Chordata</taxon>
        <taxon>Craniata</taxon>
        <taxon>Vertebrata</taxon>
        <taxon>Euteleostomi</taxon>
        <taxon>Amphibia</taxon>
        <taxon>Batrachia</taxon>
        <taxon>Anura</taxon>
        <taxon>Pipoidea</taxon>
        <taxon>Pipidae</taxon>
        <taxon>Xenopodinae</taxon>
        <taxon>Xenopus</taxon>
        <taxon>Xenopus</taxon>
    </lineage>
</organism>
<evidence type="ECO:0000313" key="1">
    <source>
        <dbReference type="EMBL" id="OCT82065.1"/>
    </source>
</evidence>